<name>A0A109LG88_PSEFL</name>
<accession>A0A109LG88</accession>
<dbReference type="AlphaFoldDB" id="A0A109LG88"/>
<comment type="caution">
    <text evidence="1">The sequence shown here is derived from an EMBL/GenBank/DDBJ whole genome shotgun (WGS) entry which is preliminary data.</text>
</comment>
<organism evidence="1 2">
    <name type="scientific">Pseudomonas fluorescens</name>
    <dbReference type="NCBI Taxonomy" id="294"/>
    <lineage>
        <taxon>Bacteria</taxon>
        <taxon>Pseudomonadati</taxon>
        <taxon>Pseudomonadota</taxon>
        <taxon>Gammaproteobacteria</taxon>
        <taxon>Pseudomonadales</taxon>
        <taxon>Pseudomonadaceae</taxon>
        <taxon>Pseudomonas</taxon>
    </lineage>
</organism>
<dbReference type="Proteomes" id="UP000061348">
    <property type="component" value="Unassembled WGS sequence"/>
</dbReference>
<evidence type="ECO:0000313" key="1">
    <source>
        <dbReference type="EMBL" id="KWV87155.1"/>
    </source>
</evidence>
<evidence type="ECO:0000313" key="2">
    <source>
        <dbReference type="Proteomes" id="UP000061348"/>
    </source>
</evidence>
<proteinExistence type="predicted"/>
<dbReference type="EMBL" id="LCYA01000078">
    <property type="protein sequence ID" value="KWV87155.1"/>
    <property type="molecule type" value="Genomic_DNA"/>
</dbReference>
<dbReference type="AntiFam" id="ANF00152">
    <property type="entry name" value="Shadow ORF (opposite nadB1)"/>
</dbReference>
<reference evidence="1 2" key="1">
    <citation type="submission" date="2015-05" db="EMBL/GenBank/DDBJ databases">
        <title>A genomic and transcriptomic approach to investigate the blue pigment phenotype in Pseudomonas fluorescens.</title>
        <authorList>
            <person name="Andreani N.A."/>
            <person name="Cardazzo B."/>
        </authorList>
    </citation>
    <scope>NUCLEOTIDE SEQUENCE [LARGE SCALE GENOMIC DNA]</scope>
    <source>
        <strain evidence="1 2">Ps_22</strain>
    </source>
</reference>
<gene>
    <name evidence="1" type="ORF">PFLmoz3_03002</name>
</gene>
<protein>
    <submittedName>
        <fullName evidence="1">Uncharacterized protein</fullName>
    </submittedName>
</protein>
<sequence length="162" mass="16833">MELKATVVAAGMFIAGEGYTLVDQPLDGFPTVLDGEAHGVFVAQATAGVKGVFDVGLHGVCVVQHRSNAALGPEGRAVGQVAFAQNRYTQMAGQGQGQAQAGGAAADYEDIVLKLLAHLTDSAKSDPKGAQTGRLDRRIKGSHGPLVYRGVERHNSHAFVAL</sequence>